<gene>
    <name evidence="1" type="ORF">AX774_g1274</name>
</gene>
<organism evidence="1 2">
    <name type="scientific">Zancudomyces culisetae</name>
    <name type="common">Gut fungus</name>
    <name type="synonym">Smittium culisetae</name>
    <dbReference type="NCBI Taxonomy" id="1213189"/>
    <lineage>
        <taxon>Eukaryota</taxon>
        <taxon>Fungi</taxon>
        <taxon>Fungi incertae sedis</taxon>
        <taxon>Zoopagomycota</taxon>
        <taxon>Kickxellomycotina</taxon>
        <taxon>Harpellomycetes</taxon>
        <taxon>Harpellales</taxon>
        <taxon>Legeriomycetaceae</taxon>
        <taxon>Zancudomyces</taxon>
    </lineage>
</organism>
<accession>A0A1R1PW87</accession>
<protein>
    <submittedName>
        <fullName evidence="1">Uncharacterized protein</fullName>
    </submittedName>
</protein>
<reference evidence="2" key="1">
    <citation type="submission" date="2017-01" db="EMBL/GenBank/DDBJ databases">
        <authorList>
            <person name="Wang Y."/>
            <person name="White M."/>
            <person name="Kvist S."/>
            <person name="Moncalvo J.-M."/>
        </authorList>
    </citation>
    <scope>NUCLEOTIDE SEQUENCE [LARGE SCALE GENOMIC DNA]</scope>
    <source>
        <strain evidence="2">COL-18-3</strain>
    </source>
</reference>
<name>A0A1R1PW87_ZANCU</name>
<keyword evidence="2" id="KW-1185">Reference proteome</keyword>
<comment type="caution">
    <text evidence="1">The sequence shown here is derived from an EMBL/GenBank/DDBJ whole genome shotgun (WGS) entry which is preliminary data.</text>
</comment>
<dbReference type="AlphaFoldDB" id="A0A1R1PW87"/>
<sequence>MQNRSSVANSLPPRSLAIVPIISCSRKLHPTPPTTNTSLLPTCAIARSVISTNIANNVSCKEKHRSSALYFPSLNNFSTVVRIPENDTSIPLTV</sequence>
<proteinExistence type="predicted"/>
<evidence type="ECO:0000313" key="2">
    <source>
        <dbReference type="Proteomes" id="UP000188320"/>
    </source>
</evidence>
<dbReference type="Proteomes" id="UP000188320">
    <property type="component" value="Unassembled WGS sequence"/>
</dbReference>
<evidence type="ECO:0000313" key="1">
    <source>
        <dbReference type="EMBL" id="OMH85173.1"/>
    </source>
</evidence>
<dbReference type="EMBL" id="LSSK01000105">
    <property type="protein sequence ID" value="OMH85173.1"/>
    <property type="molecule type" value="Genomic_DNA"/>
</dbReference>